<evidence type="ECO:0000259" key="7">
    <source>
        <dbReference type="PROSITE" id="PS50114"/>
    </source>
</evidence>
<dbReference type="EMBL" id="JAEPQZ010000015">
    <property type="protein sequence ID" value="KAG2173114.1"/>
    <property type="molecule type" value="Genomic_DNA"/>
</dbReference>
<dbReference type="GO" id="GO:0006355">
    <property type="term" value="P:regulation of DNA-templated transcription"/>
    <property type="evidence" value="ECO:0007669"/>
    <property type="project" value="InterPro"/>
</dbReference>
<dbReference type="InterPro" id="IPR013088">
    <property type="entry name" value="Znf_NHR/GATA"/>
</dbReference>
<feature type="domain" description="GATA-type" evidence="7">
    <location>
        <begin position="361"/>
        <end position="393"/>
    </location>
</feature>
<dbReference type="PANTHER" id="PTHR45658">
    <property type="entry name" value="GATA TRANSCRIPTION FACTOR"/>
    <property type="match status" value="1"/>
</dbReference>
<dbReference type="Pfam" id="PF08447">
    <property type="entry name" value="PAS_3"/>
    <property type="match status" value="1"/>
</dbReference>
<dbReference type="SMART" id="SM00091">
    <property type="entry name" value="PAS"/>
    <property type="match status" value="1"/>
</dbReference>
<dbReference type="PROSITE" id="PS50112">
    <property type="entry name" value="PAS"/>
    <property type="match status" value="1"/>
</dbReference>
<evidence type="ECO:0008006" key="10">
    <source>
        <dbReference type="Google" id="ProtNLM"/>
    </source>
</evidence>
<sequence length="398" mass="44415">MTTDDKLTHKQPAYTVQTFSFNPAASSGRNPTQTGSSRGALTEFTRRKNWSQRIIDRLEDFIHVLSPQAKIMYCSPATTELFGYAPEDLIGRPIADFIHVDDVDLFRHEFTEVCLQRRKFHLYYRFMKNDSTYVSIEMVGHAYFGDGLKQPAATTPMCFFGCGKIYPNKASDAINSFLELKMEKEMLERQIRDAKAKKQQQQQRVSGKSTSSKESSPAESQQSEEPLSRGTDEITPHPTRVANAMGMDMFPLAPTNLNNAPFVYTLGVNPQNDISEALQMFTGLRYDMGERSNGISTGSTAAQLLDPTLDLSALTGSLLDPTPIQILNPASFATQQKLEASTSDRTKRKKRTKDDTVVHVCTDCGTTESPEWRKGPKGPKTLCNACGLRAKKNQSRVQ</sequence>
<dbReference type="Proteomes" id="UP000654370">
    <property type="component" value="Unassembled WGS sequence"/>
</dbReference>
<evidence type="ECO:0000313" key="8">
    <source>
        <dbReference type="EMBL" id="KAG2173114.1"/>
    </source>
</evidence>
<accession>A0A8H7PFQ1</accession>
<dbReference type="Gene3D" id="3.30.50.10">
    <property type="entry name" value="Erythroid Transcription Factor GATA-1, subunit A"/>
    <property type="match status" value="1"/>
</dbReference>
<dbReference type="AlphaFoldDB" id="A0A8H7PFQ1"/>
<evidence type="ECO:0000256" key="4">
    <source>
        <dbReference type="PROSITE-ProRule" id="PRU00094"/>
    </source>
</evidence>
<reference evidence="8" key="1">
    <citation type="submission" date="2020-12" db="EMBL/GenBank/DDBJ databases">
        <title>Metabolic potential, ecology and presence of endohyphal bacteria is reflected in genomic diversity of Mucoromycotina.</title>
        <authorList>
            <person name="Muszewska A."/>
            <person name="Okrasinska A."/>
            <person name="Steczkiewicz K."/>
            <person name="Drgas O."/>
            <person name="Orlowska M."/>
            <person name="Perlinska-Lenart U."/>
            <person name="Aleksandrzak-Piekarczyk T."/>
            <person name="Szatraj K."/>
            <person name="Zielenkiewicz U."/>
            <person name="Pilsyk S."/>
            <person name="Malc E."/>
            <person name="Mieczkowski P."/>
            <person name="Kruszewska J.S."/>
            <person name="Biernat P."/>
            <person name="Pawlowska J."/>
        </authorList>
    </citation>
    <scope>NUCLEOTIDE SEQUENCE</scope>
    <source>
        <strain evidence="8">WA0000067209</strain>
    </source>
</reference>
<evidence type="ECO:0000259" key="6">
    <source>
        <dbReference type="PROSITE" id="PS50112"/>
    </source>
</evidence>
<dbReference type="InterPro" id="IPR000014">
    <property type="entry name" value="PAS"/>
</dbReference>
<feature type="region of interest" description="Disordered" evidence="5">
    <location>
        <begin position="21"/>
        <end position="41"/>
    </location>
</feature>
<dbReference type="CDD" id="cd00202">
    <property type="entry name" value="ZnF_GATA"/>
    <property type="match status" value="1"/>
</dbReference>
<dbReference type="PROSITE" id="PS50114">
    <property type="entry name" value="GATA_ZN_FINGER_2"/>
    <property type="match status" value="1"/>
</dbReference>
<keyword evidence="9" id="KW-1185">Reference proteome</keyword>
<dbReference type="InterPro" id="IPR035965">
    <property type="entry name" value="PAS-like_dom_sf"/>
</dbReference>
<feature type="region of interest" description="Disordered" evidence="5">
    <location>
        <begin position="191"/>
        <end position="239"/>
    </location>
</feature>
<proteinExistence type="predicted"/>
<dbReference type="InterPro" id="IPR013655">
    <property type="entry name" value="PAS_fold_3"/>
</dbReference>
<comment type="caution">
    <text evidence="8">The sequence shown here is derived from an EMBL/GenBank/DDBJ whole genome shotgun (WGS) entry which is preliminary data.</text>
</comment>
<dbReference type="GO" id="GO:0043565">
    <property type="term" value="F:sequence-specific DNA binding"/>
    <property type="evidence" value="ECO:0007669"/>
    <property type="project" value="InterPro"/>
</dbReference>
<gene>
    <name evidence="8" type="ORF">INT43_004487</name>
</gene>
<dbReference type="InterPro" id="IPR051140">
    <property type="entry name" value="GATA_TF"/>
</dbReference>
<evidence type="ECO:0000256" key="1">
    <source>
        <dbReference type="ARBA" id="ARBA00022723"/>
    </source>
</evidence>
<dbReference type="SUPFAM" id="SSF57716">
    <property type="entry name" value="Glucocorticoid receptor-like (DNA-binding domain)"/>
    <property type="match status" value="1"/>
</dbReference>
<dbReference type="NCBIfam" id="TIGR00229">
    <property type="entry name" value="sensory_box"/>
    <property type="match status" value="1"/>
</dbReference>
<feature type="compositionally biased region" description="Polar residues" evidence="5">
    <location>
        <begin position="21"/>
        <end position="39"/>
    </location>
</feature>
<name>A0A8H7PFQ1_MORIS</name>
<keyword evidence="3" id="KW-0862">Zinc</keyword>
<dbReference type="SMART" id="SM00401">
    <property type="entry name" value="ZnF_GATA"/>
    <property type="match status" value="1"/>
</dbReference>
<dbReference type="Gene3D" id="3.30.450.20">
    <property type="entry name" value="PAS domain"/>
    <property type="match status" value="1"/>
</dbReference>
<feature type="compositionally biased region" description="Low complexity" evidence="5">
    <location>
        <begin position="199"/>
        <end position="225"/>
    </location>
</feature>
<evidence type="ECO:0000256" key="2">
    <source>
        <dbReference type="ARBA" id="ARBA00022771"/>
    </source>
</evidence>
<organism evidence="8 9">
    <name type="scientific">Mortierella isabellina</name>
    <name type="common">Filamentous fungus</name>
    <name type="synonym">Umbelopsis isabellina</name>
    <dbReference type="NCBI Taxonomy" id="91625"/>
    <lineage>
        <taxon>Eukaryota</taxon>
        <taxon>Fungi</taxon>
        <taxon>Fungi incertae sedis</taxon>
        <taxon>Mucoromycota</taxon>
        <taxon>Mucoromycotina</taxon>
        <taxon>Umbelopsidomycetes</taxon>
        <taxon>Umbelopsidales</taxon>
        <taxon>Umbelopsidaceae</taxon>
        <taxon>Umbelopsis</taxon>
    </lineage>
</organism>
<evidence type="ECO:0000256" key="5">
    <source>
        <dbReference type="SAM" id="MobiDB-lite"/>
    </source>
</evidence>
<dbReference type="Pfam" id="PF00320">
    <property type="entry name" value="GATA"/>
    <property type="match status" value="1"/>
</dbReference>
<keyword evidence="2 4" id="KW-0863">Zinc-finger</keyword>
<protein>
    <recommendedName>
        <fullName evidence="10">White collar 2 protein</fullName>
    </recommendedName>
</protein>
<dbReference type="CDD" id="cd00130">
    <property type="entry name" value="PAS"/>
    <property type="match status" value="1"/>
</dbReference>
<dbReference type="GO" id="GO:0008270">
    <property type="term" value="F:zinc ion binding"/>
    <property type="evidence" value="ECO:0007669"/>
    <property type="project" value="UniProtKB-KW"/>
</dbReference>
<feature type="compositionally biased region" description="Basic and acidic residues" evidence="5">
    <location>
        <begin position="226"/>
        <end position="235"/>
    </location>
</feature>
<keyword evidence="1" id="KW-0479">Metal-binding</keyword>
<feature type="domain" description="PAS" evidence="6">
    <location>
        <begin position="47"/>
        <end position="118"/>
    </location>
</feature>
<dbReference type="SUPFAM" id="SSF55785">
    <property type="entry name" value="PYP-like sensor domain (PAS domain)"/>
    <property type="match status" value="1"/>
</dbReference>
<dbReference type="PROSITE" id="PS00344">
    <property type="entry name" value="GATA_ZN_FINGER_1"/>
    <property type="match status" value="1"/>
</dbReference>
<dbReference type="PANTHER" id="PTHR45658:SF18">
    <property type="entry name" value="PROTEIN GAT2"/>
    <property type="match status" value="1"/>
</dbReference>
<dbReference type="InterPro" id="IPR000679">
    <property type="entry name" value="Znf_GATA"/>
</dbReference>
<evidence type="ECO:0000313" key="9">
    <source>
        <dbReference type="Proteomes" id="UP000654370"/>
    </source>
</evidence>
<evidence type="ECO:0000256" key="3">
    <source>
        <dbReference type="ARBA" id="ARBA00022833"/>
    </source>
</evidence>
<dbReference type="OrthoDB" id="2162994at2759"/>